<reference evidence="4" key="1">
    <citation type="submission" date="2021-01" db="EMBL/GenBank/DDBJ databases">
        <title>Paracoccus amoyensis sp. nov., isolated from the surface seawater along the coast of Xiamen Island, China.</title>
        <authorList>
            <person name="Lyu L."/>
        </authorList>
    </citation>
    <scope>NUCLEOTIDE SEQUENCE</scope>
    <source>
        <strain evidence="4">MJ17</strain>
    </source>
</reference>
<evidence type="ECO:0000313" key="4">
    <source>
        <dbReference type="EMBL" id="MBK4216127.1"/>
    </source>
</evidence>
<accession>A0A934SIT9</accession>
<gene>
    <name evidence="4" type="ORF">JJJ17_09335</name>
</gene>
<evidence type="ECO:0000259" key="3">
    <source>
        <dbReference type="Pfam" id="PF20454"/>
    </source>
</evidence>
<organism evidence="4 5">
    <name type="scientific">Paracoccus caeni</name>
    <dbReference type="NCBI Taxonomy" id="657651"/>
    <lineage>
        <taxon>Bacteria</taxon>
        <taxon>Pseudomonadati</taxon>
        <taxon>Pseudomonadota</taxon>
        <taxon>Alphaproteobacteria</taxon>
        <taxon>Rhodobacterales</taxon>
        <taxon>Paracoccaceae</taxon>
        <taxon>Paracoccus</taxon>
    </lineage>
</organism>
<dbReference type="InterPro" id="IPR046453">
    <property type="entry name" value="GpA_ATPase"/>
</dbReference>
<dbReference type="Proteomes" id="UP000640485">
    <property type="component" value="Unassembled WGS sequence"/>
</dbReference>
<evidence type="ECO:0000259" key="2">
    <source>
        <dbReference type="Pfam" id="PF05876"/>
    </source>
</evidence>
<evidence type="ECO:0000313" key="5">
    <source>
        <dbReference type="Proteomes" id="UP000640485"/>
    </source>
</evidence>
<dbReference type="Pfam" id="PF20454">
    <property type="entry name" value="GpA_nuclease"/>
    <property type="match status" value="1"/>
</dbReference>
<comment type="caution">
    <text evidence="4">The sequence shown here is derived from an EMBL/GenBank/DDBJ whole genome shotgun (WGS) entry which is preliminary data.</text>
</comment>
<dbReference type="GO" id="GO:0004519">
    <property type="term" value="F:endonuclease activity"/>
    <property type="evidence" value="ECO:0007669"/>
    <property type="project" value="InterPro"/>
</dbReference>
<evidence type="ECO:0000256" key="1">
    <source>
        <dbReference type="SAM" id="MobiDB-lite"/>
    </source>
</evidence>
<sequence>MMMDRFEPLPPYADPRVALKQALPAWRPAQRISVTEAAEKYMRVNVSGQWQPFRRDVTPYMVEPTDMIASRSYRGLSFCGPSQSGKTQMLQSAIAYMITADPGRVALFQMTREAAAEFERNKIAPMVRNSPELRNRQAHGRGADNIYHKLFTGGTQLTLDWPTITKMSSATIRMVLGTDYDHFPESIDGEGDGYSLMRARARTYLSRGMVVVESSPGAPLKDESWRPVSPHDCPPVEYGVLSLYPLGTRGRWYWPCPNCEAEFEPTFKRLKYPKDADPMEAGEAAKMICPHCGFGFGHDLKRELNSAGRWLHESREMDDRGLPKLVPIDSGIVRKTDMLSYWLDGAAAAFASWRELVTTYEQAVETFETTGDEEKLKTAMNTGQAQPYFPRSADSGLEVTVQGLRDKARGLDLPKGIAPSWARYLTISVDVQGTRFDVGVTAWGENGQHMPIDRFDIFTLPGGDPTRMLKPFETAEDWAALVPMAERSWPIAGTEARMKAVAIGVDLHGGGATTDNAYRFYRGRKKAGQRDLWHLTRGEGGLKHRDRVWKKAPESASQRSRRRRVAKDIEILFMATDRLKDAVMASLRAEAGTINSCLIPEWMGDDHLTEMTAERRGTKGWEKRPGMVRNESLDHLVQARAMHIIRGGEKIDWMQPAAWASWDARNSFLILASNEEASETEAQDVDPVSDSEPTVNEPRNPPVQDQSGPPRRQRQAGWLGNRRGKWL</sequence>
<feature type="region of interest" description="Disordered" evidence="1">
    <location>
        <begin position="677"/>
        <end position="727"/>
    </location>
</feature>
<feature type="domain" description="Terminase large subunit GpA endonuclease" evidence="3">
    <location>
        <begin position="340"/>
        <end position="653"/>
    </location>
</feature>
<keyword evidence="5" id="KW-1185">Reference proteome</keyword>
<dbReference type="EMBL" id="JAEPRQ010000002">
    <property type="protein sequence ID" value="MBK4216127.1"/>
    <property type="molecule type" value="Genomic_DNA"/>
</dbReference>
<name>A0A934SIT9_9RHOB</name>
<dbReference type="InterPro" id="IPR046454">
    <property type="entry name" value="GpA_endonuclease"/>
</dbReference>
<protein>
    <submittedName>
        <fullName evidence="4">Phage terminase large subunit family protein</fullName>
    </submittedName>
</protein>
<feature type="compositionally biased region" description="Acidic residues" evidence="1">
    <location>
        <begin position="677"/>
        <end position="689"/>
    </location>
</feature>
<proteinExistence type="predicted"/>
<dbReference type="AlphaFoldDB" id="A0A934SIT9"/>
<feature type="domain" description="Phage terminase large subunit GpA ATPase" evidence="2">
    <location>
        <begin position="47"/>
        <end position="310"/>
    </location>
</feature>
<dbReference type="GO" id="GO:0016887">
    <property type="term" value="F:ATP hydrolysis activity"/>
    <property type="evidence" value="ECO:0007669"/>
    <property type="project" value="InterPro"/>
</dbReference>
<dbReference type="Pfam" id="PF05876">
    <property type="entry name" value="GpA_ATPase"/>
    <property type="match status" value="1"/>
</dbReference>
<dbReference type="InterPro" id="IPR051220">
    <property type="entry name" value="TFA_Chaperone"/>
</dbReference>
<dbReference type="PANTHER" id="PTHR34413">
    <property type="entry name" value="PROPHAGE TAIL FIBER ASSEMBLY PROTEIN HOMOLOG TFAE-RELATED-RELATED"/>
    <property type="match status" value="1"/>
</dbReference>
<dbReference type="PANTHER" id="PTHR34413:SF2">
    <property type="entry name" value="PROPHAGE TAIL FIBER ASSEMBLY PROTEIN HOMOLOG TFAE-RELATED"/>
    <property type="match status" value="1"/>
</dbReference>